<dbReference type="SUPFAM" id="SSF56300">
    <property type="entry name" value="Metallo-dependent phosphatases"/>
    <property type="match status" value="1"/>
</dbReference>
<dbReference type="Ensembl" id="ENSMNET00000033257.1">
    <property type="protein sequence ID" value="ENSMNEP00000009086.1"/>
    <property type="gene ID" value="ENSMNEG00000029013.1"/>
</dbReference>
<dbReference type="Gene3D" id="3.60.21.10">
    <property type="match status" value="1"/>
</dbReference>
<keyword evidence="3" id="KW-1185">Reference proteome</keyword>
<evidence type="ECO:0000313" key="3">
    <source>
        <dbReference type="Proteomes" id="UP000233120"/>
    </source>
</evidence>
<dbReference type="STRING" id="9545.ENSMNEP00000009086"/>
<reference evidence="2" key="1">
    <citation type="submission" date="2025-08" db="UniProtKB">
        <authorList>
            <consortium name="Ensembl"/>
        </authorList>
    </citation>
    <scope>IDENTIFICATION</scope>
</reference>
<dbReference type="Bgee" id="ENSMNEG00000029013">
    <property type="expression patterns" value="Expressed in thymus and 11 other cell types or tissues"/>
</dbReference>
<evidence type="ECO:0000313" key="2">
    <source>
        <dbReference type="Ensembl" id="ENSMNEP00000009086.1"/>
    </source>
</evidence>
<protein>
    <submittedName>
        <fullName evidence="2">Uncharacterized protein</fullName>
    </submittedName>
</protein>
<dbReference type="GO" id="GO:0004722">
    <property type="term" value="F:protein serine/threonine phosphatase activity"/>
    <property type="evidence" value="ECO:0007669"/>
    <property type="project" value="InterPro"/>
</dbReference>
<dbReference type="GeneTree" id="ENSGT00940000165669"/>
<keyword evidence="1" id="KW-0904">Protein phosphatase</keyword>
<dbReference type="InterPro" id="IPR029052">
    <property type="entry name" value="Metallo-depent_PP-like"/>
</dbReference>
<reference evidence="2" key="2">
    <citation type="submission" date="2025-09" db="UniProtKB">
        <authorList>
            <consortium name="Ensembl"/>
        </authorList>
    </citation>
    <scope>IDENTIFICATION</scope>
</reference>
<dbReference type="OMA" id="MKRLCDY"/>
<sequence length="78" mass="8996">MEPLDLDKCVEIARLYKYLPENDMKRLCDYVCDLHLDESNVQPVSAQLTVCGVIHGYAKPNMEMPRDTVPKFLTCSQY</sequence>
<organism evidence="2 3">
    <name type="scientific">Macaca nemestrina</name>
    <name type="common">Pig-tailed macaque</name>
    <dbReference type="NCBI Taxonomy" id="9545"/>
    <lineage>
        <taxon>Eukaryota</taxon>
        <taxon>Metazoa</taxon>
        <taxon>Chordata</taxon>
        <taxon>Craniata</taxon>
        <taxon>Vertebrata</taxon>
        <taxon>Euteleostomi</taxon>
        <taxon>Mammalia</taxon>
        <taxon>Eutheria</taxon>
        <taxon>Euarchontoglires</taxon>
        <taxon>Primates</taxon>
        <taxon>Haplorrhini</taxon>
        <taxon>Catarrhini</taxon>
        <taxon>Cercopithecidae</taxon>
        <taxon>Cercopithecinae</taxon>
        <taxon>Macaca</taxon>
    </lineage>
</organism>
<keyword evidence="1" id="KW-0378">Hydrolase</keyword>
<dbReference type="InterPro" id="IPR047129">
    <property type="entry name" value="PPA2-like"/>
</dbReference>
<proteinExistence type="predicted"/>
<evidence type="ECO:0000256" key="1">
    <source>
        <dbReference type="ARBA" id="ARBA00022912"/>
    </source>
</evidence>
<dbReference type="PANTHER" id="PTHR45619">
    <property type="entry name" value="SERINE/THREONINE-PROTEIN PHOSPHATASE PP2A-RELATED"/>
    <property type="match status" value="1"/>
</dbReference>
<accession>A0A2K6BCF1</accession>
<name>A0A2K6BCF1_MACNE</name>
<dbReference type="Proteomes" id="UP000233120">
    <property type="component" value="Unassembled WGS sequence"/>
</dbReference>
<dbReference type="AlphaFoldDB" id="A0A2K6BCF1"/>